<dbReference type="Pfam" id="PF00394">
    <property type="entry name" value="Cu-oxidase"/>
    <property type="match status" value="1"/>
</dbReference>
<evidence type="ECO:0000256" key="2">
    <source>
        <dbReference type="ARBA" id="ARBA00022723"/>
    </source>
</evidence>
<feature type="domain" description="Plastocyanin-like" evidence="5">
    <location>
        <begin position="530"/>
        <end position="661"/>
    </location>
</feature>
<evidence type="ECO:0000256" key="3">
    <source>
        <dbReference type="ARBA" id="ARBA00023002"/>
    </source>
</evidence>
<evidence type="ECO:0000256" key="1">
    <source>
        <dbReference type="ARBA" id="ARBA00010609"/>
    </source>
</evidence>
<keyword evidence="3" id="KW-0560">Oxidoreductase</keyword>
<protein>
    <submittedName>
        <fullName evidence="8">Laccase-2</fullName>
    </submittedName>
</protein>
<dbReference type="InterPro" id="IPR045087">
    <property type="entry name" value="Cu-oxidase_fam"/>
</dbReference>
<dbReference type="SUPFAM" id="SSF49503">
    <property type="entry name" value="Cupredoxins"/>
    <property type="match status" value="3"/>
</dbReference>
<sequence length="691" mass="77299">MRFIRGRIQQSNRSKMVSTNRKSFVKHPSYVQQYRFFAHTLLIFGMINVDLPQVQSARPFNGSMEMDNSRYLSTPQECARQCTEGESPKTCYYYFTVEIYNILGTACELCTPGPNNSLTNECQCVTSDGVATTVLTVNRMVPGPSIQVCLGDKVIVDVLNKMEGMELTIHWHGVHQEKSPFYDGVPFVTQCPIFQGNTFRYQWIAGNAGTHFWHSHTGLQDMDGIYGNLIIRQPPNQDPNSHLYDYDLSEHIVLINDIFHEMPTNRFPGLVNRRGLDAPVSALINGKGQYTNSTTGNTTETPLEFFHVSAGKKYRFRLITAFTTPCPAQLTVEGHKLTVIATDGQSVEPRVVDSIVSLAGERYDFIIFANQTPRAYWIQLRAIGGCNSSEIQQVAILSYHINGNYSTPRSKPPTYNPGLPTGLALNQLGSNCNKTQTNMLCVGDLRKAGFVDESILKPNPDVKVWLPVRFMAYTTEQLFQAHTYKSFLLPPPYVESTSLVNNRSFSYPTSPLLSQRKDIPASDICDHETTPANCGSPCFCTYLINCPLDSVVEVIIFDEGAVTDLSHPFHIHGYAFSVIGQGESPEPNATYLTLDQIQELDRKGLLHRQFDRPPSKDAIAVGPATYVILRFRANNPGYWLFHCHYTFHLAIGMSVIFNVGEPSDLPPIPRGFPVCGNHLPPMKFAGDNSVY</sequence>
<dbReference type="InParanoid" id="A0A6J0CB92"/>
<keyword evidence="2" id="KW-0479">Metal-binding</keyword>
<dbReference type="Pfam" id="PF07732">
    <property type="entry name" value="Cu-oxidase_3"/>
    <property type="match status" value="1"/>
</dbReference>
<feature type="domain" description="Plastocyanin-like" evidence="4">
    <location>
        <begin position="251"/>
        <end position="400"/>
    </location>
</feature>
<dbReference type="InterPro" id="IPR002355">
    <property type="entry name" value="Cu_oxidase_Cu_BS"/>
</dbReference>
<evidence type="ECO:0000259" key="5">
    <source>
        <dbReference type="Pfam" id="PF07731"/>
    </source>
</evidence>
<dbReference type="InterPro" id="IPR033138">
    <property type="entry name" value="Cu_oxidase_CS"/>
</dbReference>
<dbReference type="InterPro" id="IPR011707">
    <property type="entry name" value="Cu-oxidase-like_N"/>
</dbReference>
<dbReference type="Proteomes" id="UP000829291">
    <property type="component" value="Chromosome 5"/>
</dbReference>
<gene>
    <name evidence="8" type="primary">LOC107227330</name>
</gene>
<dbReference type="PANTHER" id="PTHR11709:SF232">
    <property type="entry name" value="STRAW, ISOFORM G"/>
    <property type="match status" value="1"/>
</dbReference>
<dbReference type="GeneID" id="107227330"/>
<dbReference type="CDD" id="cd13858">
    <property type="entry name" value="CuRO_1_tcLCC2_insect_like"/>
    <property type="match status" value="1"/>
</dbReference>
<evidence type="ECO:0000259" key="4">
    <source>
        <dbReference type="Pfam" id="PF00394"/>
    </source>
</evidence>
<dbReference type="InterPro" id="IPR008972">
    <property type="entry name" value="Cupredoxin"/>
</dbReference>
<dbReference type="CDD" id="cd13905">
    <property type="entry name" value="CuRO_3_tcLLC2_insect_like"/>
    <property type="match status" value="1"/>
</dbReference>
<evidence type="ECO:0000313" key="7">
    <source>
        <dbReference type="Proteomes" id="UP000829291"/>
    </source>
</evidence>
<accession>A0A6J0CB92</accession>
<dbReference type="OrthoDB" id="2121828at2759"/>
<dbReference type="GO" id="GO:0006826">
    <property type="term" value="P:iron ion transport"/>
    <property type="evidence" value="ECO:0007669"/>
    <property type="project" value="TreeGrafter"/>
</dbReference>
<dbReference type="RefSeq" id="XP_015523928.2">
    <property type="nucleotide sequence ID" value="XM_015668442.2"/>
</dbReference>
<name>A0A6J0CB92_NEOLC</name>
<dbReference type="GO" id="GO:0016491">
    <property type="term" value="F:oxidoreductase activity"/>
    <property type="evidence" value="ECO:0007669"/>
    <property type="project" value="UniProtKB-KW"/>
</dbReference>
<dbReference type="GO" id="GO:0005507">
    <property type="term" value="F:copper ion binding"/>
    <property type="evidence" value="ECO:0007669"/>
    <property type="project" value="InterPro"/>
</dbReference>
<dbReference type="PROSITE" id="PS00079">
    <property type="entry name" value="MULTICOPPER_OXIDASE1"/>
    <property type="match status" value="1"/>
</dbReference>
<dbReference type="PANTHER" id="PTHR11709">
    <property type="entry name" value="MULTI-COPPER OXIDASE"/>
    <property type="match status" value="1"/>
</dbReference>
<evidence type="ECO:0000313" key="8">
    <source>
        <dbReference type="RefSeq" id="XP_015523928.2"/>
    </source>
</evidence>
<evidence type="ECO:0000259" key="6">
    <source>
        <dbReference type="Pfam" id="PF07732"/>
    </source>
</evidence>
<proteinExistence type="inferred from homology"/>
<dbReference type="Pfam" id="PF07731">
    <property type="entry name" value="Cu-oxidase_2"/>
    <property type="match status" value="1"/>
</dbReference>
<dbReference type="PROSITE" id="PS00080">
    <property type="entry name" value="MULTICOPPER_OXIDASE2"/>
    <property type="match status" value="1"/>
</dbReference>
<feature type="domain" description="Plastocyanin-like" evidence="6">
    <location>
        <begin position="124"/>
        <end position="234"/>
    </location>
</feature>
<dbReference type="GO" id="GO:0005886">
    <property type="term" value="C:plasma membrane"/>
    <property type="evidence" value="ECO:0007669"/>
    <property type="project" value="TreeGrafter"/>
</dbReference>
<organism evidence="8">
    <name type="scientific">Neodiprion lecontei</name>
    <name type="common">Redheaded pine sawfly</name>
    <dbReference type="NCBI Taxonomy" id="441921"/>
    <lineage>
        <taxon>Eukaryota</taxon>
        <taxon>Metazoa</taxon>
        <taxon>Ecdysozoa</taxon>
        <taxon>Arthropoda</taxon>
        <taxon>Hexapoda</taxon>
        <taxon>Insecta</taxon>
        <taxon>Pterygota</taxon>
        <taxon>Neoptera</taxon>
        <taxon>Endopterygota</taxon>
        <taxon>Hymenoptera</taxon>
        <taxon>Tenthredinoidea</taxon>
        <taxon>Diprionidae</taxon>
        <taxon>Diprioninae</taxon>
        <taxon>Neodiprion</taxon>
    </lineage>
</organism>
<dbReference type="InterPro" id="IPR011706">
    <property type="entry name" value="Cu-oxidase_C"/>
</dbReference>
<reference evidence="8" key="1">
    <citation type="submission" date="2025-08" db="UniProtKB">
        <authorList>
            <consortium name="RefSeq"/>
        </authorList>
    </citation>
    <scope>IDENTIFICATION</scope>
    <source>
        <tissue evidence="8">Thorax and Abdomen</tissue>
    </source>
</reference>
<comment type="similarity">
    <text evidence="1">Belongs to the multicopper oxidase family.</text>
</comment>
<dbReference type="Gene3D" id="2.60.40.420">
    <property type="entry name" value="Cupredoxins - blue copper proteins"/>
    <property type="match status" value="3"/>
</dbReference>
<keyword evidence="7" id="KW-1185">Reference proteome</keyword>
<dbReference type="CDD" id="cd13884">
    <property type="entry name" value="CuRO_2_tcLCC_insect_like"/>
    <property type="match status" value="1"/>
</dbReference>
<dbReference type="KEGG" id="nlo:107227330"/>
<dbReference type="AlphaFoldDB" id="A0A6J0CB92"/>
<dbReference type="InterPro" id="IPR001117">
    <property type="entry name" value="Cu-oxidase_2nd"/>
</dbReference>